<feature type="transmembrane region" description="Helical" evidence="2">
    <location>
        <begin position="352"/>
        <end position="373"/>
    </location>
</feature>
<organism evidence="3 4">
    <name type="scientific">Anaeramoeba flamelloides</name>
    <dbReference type="NCBI Taxonomy" id="1746091"/>
    <lineage>
        <taxon>Eukaryota</taxon>
        <taxon>Metamonada</taxon>
        <taxon>Anaeramoebidae</taxon>
        <taxon>Anaeramoeba</taxon>
    </lineage>
</organism>
<feature type="transmembrane region" description="Helical" evidence="2">
    <location>
        <begin position="307"/>
        <end position="325"/>
    </location>
</feature>
<proteinExistence type="predicted"/>
<dbReference type="AlphaFoldDB" id="A0AAV7YMD8"/>
<keyword evidence="2" id="KW-0812">Transmembrane</keyword>
<keyword evidence="2" id="KW-0472">Membrane</keyword>
<feature type="transmembrane region" description="Helical" evidence="2">
    <location>
        <begin position="12"/>
        <end position="31"/>
    </location>
</feature>
<protein>
    <submittedName>
        <fullName evidence="3">Stress response protein nst1</fullName>
    </submittedName>
</protein>
<feature type="transmembrane region" description="Helical" evidence="2">
    <location>
        <begin position="248"/>
        <end position="269"/>
    </location>
</feature>
<accession>A0AAV7YMD8</accession>
<keyword evidence="2" id="KW-1133">Transmembrane helix</keyword>
<evidence type="ECO:0000313" key="3">
    <source>
        <dbReference type="EMBL" id="KAJ3428793.1"/>
    </source>
</evidence>
<dbReference type="Proteomes" id="UP001146793">
    <property type="component" value="Unassembled WGS sequence"/>
</dbReference>
<feature type="compositionally biased region" description="Basic and acidic residues" evidence="1">
    <location>
        <begin position="213"/>
        <end position="228"/>
    </location>
</feature>
<feature type="transmembrane region" description="Helical" evidence="2">
    <location>
        <begin position="158"/>
        <end position="181"/>
    </location>
</feature>
<name>A0AAV7YMD8_9EUKA</name>
<evidence type="ECO:0000313" key="4">
    <source>
        <dbReference type="Proteomes" id="UP001146793"/>
    </source>
</evidence>
<dbReference type="EMBL" id="JANTQA010000057">
    <property type="protein sequence ID" value="KAJ3428793.1"/>
    <property type="molecule type" value="Genomic_DNA"/>
</dbReference>
<evidence type="ECO:0000256" key="1">
    <source>
        <dbReference type="SAM" id="MobiDB-lite"/>
    </source>
</evidence>
<feature type="region of interest" description="Disordered" evidence="1">
    <location>
        <begin position="191"/>
        <end position="228"/>
    </location>
</feature>
<comment type="caution">
    <text evidence="3">The sequence shown here is derived from an EMBL/GenBank/DDBJ whole genome shotgun (WGS) entry which is preliminary data.</text>
</comment>
<sequence length="508" mass="60038">MFSIPGIPTVYIWVIIYFHILCLIIQIIYISKNKKKKEIKKNDHEILRITFFERIIFEIISRKYLILTLLILTPFLYHSLDLTILHLENNVLSTKDQHIETFPIHISHINSFLYGSNQKWPPRLPELLHGNQRFDLTIIPTLHTSLLIAGGFTTRNTIIIETCLCLFSLLIFIHSLTLRIISNRLKLKKENEKKDQRARERGNGEKEEENENKDEKEKEKEKENKKEQEEINKNKIKIPFQNLYRYDLYGSISVLVSFFANNLSFYQWAKNQNPRSRFDPKENIYYFQNNPWPLLIDLLISDQRSCLVALPLIISIFILLSDIFFKLSQRINKTKKNYTNEKYHNSNINNKLLNYQTVFIASITTGIMSITVMSENKFPFQSNQDVEVGQWIKENTEPNSIFLIKSNFFAVPPLLVSGRQLIRSSQHYCENRGIDLDKLESTIDLMLGVIPNTSIDEITSYYDFYNIKYIFSYLDDGVQLQNFVKERLGFIEIYHDYRIVIYKKIEIN</sequence>
<gene>
    <name evidence="3" type="ORF">M0812_24127</name>
</gene>
<feature type="transmembrane region" description="Helical" evidence="2">
    <location>
        <begin position="64"/>
        <end position="80"/>
    </location>
</feature>
<reference evidence="3" key="1">
    <citation type="submission" date="2022-08" db="EMBL/GenBank/DDBJ databases">
        <title>Novel sulphate-reducing endosymbionts in the free-living metamonad Anaeramoeba.</title>
        <authorList>
            <person name="Jerlstrom-Hultqvist J."/>
            <person name="Cepicka I."/>
            <person name="Gallot-Lavallee L."/>
            <person name="Salas-Leiva D."/>
            <person name="Curtis B.A."/>
            <person name="Zahonova K."/>
            <person name="Pipaliya S."/>
            <person name="Dacks J."/>
            <person name="Roger A.J."/>
        </authorList>
    </citation>
    <scope>NUCLEOTIDE SEQUENCE</scope>
    <source>
        <strain evidence="3">Busselton2</strain>
    </source>
</reference>
<evidence type="ECO:0000256" key="2">
    <source>
        <dbReference type="SAM" id="Phobius"/>
    </source>
</evidence>
<feature type="compositionally biased region" description="Basic and acidic residues" evidence="1">
    <location>
        <begin position="191"/>
        <end position="205"/>
    </location>
</feature>